<name>A0A6B0SFS5_9EURY</name>
<reference evidence="2 3" key="1">
    <citation type="submission" date="2019-12" db="EMBL/GenBank/DDBJ databases">
        <title>Isolation and characterization of three novel carbon monoxide-oxidizing members of Halobacteria from salione crusts and soils.</title>
        <authorList>
            <person name="Myers M.R."/>
            <person name="King G.M."/>
        </authorList>
    </citation>
    <scope>NUCLEOTIDE SEQUENCE [LARGE SCALE GENOMIC DNA]</scope>
    <source>
        <strain evidence="2 3">PCN9</strain>
    </source>
</reference>
<keyword evidence="1" id="KW-0812">Transmembrane</keyword>
<evidence type="ECO:0000256" key="1">
    <source>
        <dbReference type="SAM" id="Phobius"/>
    </source>
</evidence>
<dbReference type="AlphaFoldDB" id="A0A6B0SFS5"/>
<dbReference type="Proteomes" id="UP000471521">
    <property type="component" value="Unassembled WGS sequence"/>
</dbReference>
<keyword evidence="1" id="KW-0472">Membrane</keyword>
<gene>
    <name evidence="2" type="ORF">GRX66_02225</name>
</gene>
<organism evidence="2 3">
    <name type="scientific">Halobacterium bonnevillei</name>
    <dbReference type="NCBI Taxonomy" id="2692200"/>
    <lineage>
        <taxon>Archaea</taxon>
        <taxon>Methanobacteriati</taxon>
        <taxon>Methanobacteriota</taxon>
        <taxon>Stenosarchaea group</taxon>
        <taxon>Halobacteria</taxon>
        <taxon>Halobacteriales</taxon>
        <taxon>Halobacteriaceae</taxon>
        <taxon>Halobacterium</taxon>
    </lineage>
</organism>
<comment type="caution">
    <text evidence="2">The sequence shown here is derived from an EMBL/GenBank/DDBJ whole genome shotgun (WGS) entry which is preliminary data.</text>
</comment>
<dbReference type="EMBL" id="WUUU01000007">
    <property type="protein sequence ID" value="MXR19476.1"/>
    <property type="molecule type" value="Genomic_DNA"/>
</dbReference>
<feature type="non-terminal residue" evidence="2">
    <location>
        <position position="63"/>
    </location>
</feature>
<evidence type="ECO:0000313" key="2">
    <source>
        <dbReference type="EMBL" id="MXR19476.1"/>
    </source>
</evidence>
<sequence>MAPRERVAGVSDELPRRALAVFGVGLLGMGLAVGSYGAAVARLLARGVDPGLAGFGMTLFLLG</sequence>
<accession>A0A6B0SFS5</accession>
<keyword evidence="3" id="KW-1185">Reference proteome</keyword>
<feature type="transmembrane region" description="Helical" evidence="1">
    <location>
        <begin position="20"/>
        <end position="45"/>
    </location>
</feature>
<keyword evidence="1" id="KW-1133">Transmembrane helix</keyword>
<evidence type="ECO:0000313" key="3">
    <source>
        <dbReference type="Proteomes" id="UP000471521"/>
    </source>
</evidence>
<protein>
    <submittedName>
        <fullName evidence="2">MFS transporter</fullName>
    </submittedName>
</protein>
<proteinExistence type="predicted"/>